<dbReference type="STRING" id="65393.PCC7424_2860"/>
<feature type="domain" description="APAF-1 helical" evidence="5">
    <location>
        <begin position="457"/>
        <end position="507"/>
    </location>
</feature>
<dbReference type="AlphaFoldDB" id="B7K8R7"/>
<evidence type="ECO:0000256" key="1">
    <source>
        <dbReference type="ARBA" id="ARBA00022574"/>
    </source>
</evidence>
<keyword evidence="7" id="KW-1185">Reference proteome</keyword>
<accession>B7K8R7</accession>
<dbReference type="InterPro" id="IPR002182">
    <property type="entry name" value="NB-ARC"/>
</dbReference>
<dbReference type="RefSeq" id="WP_015954865.1">
    <property type="nucleotide sequence ID" value="NC_011729.1"/>
</dbReference>
<dbReference type="PANTHER" id="PTHR22845">
    <property type="entry name" value="APOPTOTIC PROTEASE-ACTIVATING FACTOR 1"/>
    <property type="match status" value="1"/>
</dbReference>
<keyword evidence="3" id="KW-0677">Repeat</keyword>
<dbReference type="InterPro" id="IPR041452">
    <property type="entry name" value="APAF1_C"/>
</dbReference>
<dbReference type="eggNOG" id="COG1075">
    <property type="taxonomic scope" value="Bacteria"/>
</dbReference>
<dbReference type="Gene3D" id="1.10.10.10">
    <property type="entry name" value="Winged helix-like DNA-binding domain superfamily/Winged helix DNA-binding domain"/>
    <property type="match status" value="1"/>
</dbReference>
<protein>
    <submittedName>
        <fullName evidence="6">NB-ARC domain protein</fullName>
    </submittedName>
</protein>
<dbReference type="Pfam" id="PF17908">
    <property type="entry name" value="APAF1_C"/>
    <property type="match status" value="1"/>
</dbReference>
<dbReference type="Gene3D" id="1.25.40.10">
    <property type="entry name" value="Tetratricopeptide repeat domain"/>
    <property type="match status" value="6"/>
</dbReference>
<dbReference type="SUPFAM" id="SSF52540">
    <property type="entry name" value="P-loop containing nucleoside triphosphate hydrolases"/>
    <property type="match status" value="1"/>
</dbReference>
<evidence type="ECO:0000313" key="6">
    <source>
        <dbReference type="EMBL" id="ACK71265.1"/>
    </source>
</evidence>
<proteinExistence type="predicted"/>
<dbReference type="Proteomes" id="UP000002384">
    <property type="component" value="Chromosome"/>
</dbReference>
<dbReference type="GO" id="GO:0005829">
    <property type="term" value="C:cytosol"/>
    <property type="evidence" value="ECO:0007669"/>
    <property type="project" value="UniProtKB-ARBA"/>
</dbReference>
<dbReference type="InterPro" id="IPR036388">
    <property type="entry name" value="WH-like_DNA-bd_sf"/>
</dbReference>
<dbReference type="KEGG" id="cyc:PCC7424_2860"/>
<dbReference type="HOGENOM" id="CLU_002777_0_0_3"/>
<evidence type="ECO:0000313" key="7">
    <source>
        <dbReference type="Proteomes" id="UP000002384"/>
    </source>
</evidence>
<name>B7K8R7_GLOC7</name>
<evidence type="ECO:0000259" key="5">
    <source>
        <dbReference type="Pfam" id="PF17908"/>
    </source>
</evidence>
<dbReference type="InterPro" id="IPR027417">
    <property type="entry name" value="P-loop_NTPase"/>
</dbReference>
<sequence>MENRNWRLNLLKTLNAITPEQLDMIMLILEPPPGIIPHLSATQGLRVTALLQWAESPNGCGWAEVEQILNEIISPKPETNQQPAFAKINNRVTTSPVEYPGELKKKPRFNLAPSLPSYFVERPEHSQAIKQKLLDDSTAETGILVISAIYGLGGIGKSTLASALCRDAGVESHFPDGILWVTLGQQPDLLSLVCDWIEKLGDYNYKPTNLEGASIHLGTLLYDQSVLLVVDDVWNPEHLEPFRVGGSGCRVLVTTREARILGADRYDLEVMTPEQAESLLSRVLQGNLTETQRQQAQVLAKTVGYLPLALELAAAQVADGVSWGELLEDLQGEIAYLETLDLYSAEEIPQEEKRKKYSLLASFNLSLRRLSKDDLDKFAWLGILPEDVTLTSQMAATLWNCKPRQARESLRYLRAKALLLPGVSTEKESSYRFHDLLHDLARKKLTEDPPEGLGLSLEAAHQQFLNHYRAKTKGGLWHTLPDDGYIHRYLTWHLQKAGLSPEIHQLLREETKEGANGWYWACDRLGKTSIFMQDVAQAWELAEEREWEEVASQVRYALITSSLNTLVGNIPGELMAALIDKKIWTPAQGLAYALQIQNYIFLISAISAIAPHLPSSLLLEAVSFARSIEDESDRARTLRELVPHLAKVSIEEALCVARSIEDKYYRASALSQLVTHRSELIEEALCVARSIEDKDDRASALSQLVTHRSELIEEALCVARSIEDKDDRASALSQLVTHRSELIEEALCVARSIEDKYDRARALSQLVPHRPELIDEVLCLAHSIEDEYYRARTLSELVPHLAKVSIEEALCLARSIKDKDDRASALSELVTHRSELIEEALCVARSIENEYLRVRALSQLVLHRPELIDEVLCLAHSIEDEYYRARALSQLVAHLAKVSIEEAISVARSIENEYDRAIVLSELVAHLTKVSIEEALCLARSIEDKYDRARALSQLVPHRPELIEEELCLARSIEDKYDRARALSQLVAHQPELIEETVSVTRSIESKYLRARALRELVTHLAKVSIEEAVSLARSIEDKSERARALRELVAYRPELIDEAVSVTRSIKDKLKRAETFSEILPQLISTGIDFALWKEILHLLACRNRSSLLHDIEKLTPVILQFGGKEAIKEVFQAIQDVGRWWK</sequence>
<evidence type="ECO:0000256" key="3">
    <source>
        <dbReference type="ARBA" id="ARBA00022737"/>
    </source>
</evidence>
<gene>
    <name evidence="6" type="ordered locus">PCC7424_2860</name>
</gene>
<organism evidence="6 7">
    <name type="scientific">Gloeothece citriformis (strain PCC 7424)</name>
    <name type="common">Cyanothece sp. (strain PCC 7424)</name>
    <dbReference type="NCBI Taxonomy" id="65393"/>
    <lineage>
        <taxon>Bacteria</taxon>
        <taxon>Bacillati</taxon>
        <taxon>Cyanobacteriota</taxon>
        <taxon>Cyanophyceae</taxon>
        <taxon>Oscillatoriophycideae</taxon>
        <taxon>Chroococcales</taxon>
        <taxon>Aphanothecaceae</taxon>
        <taxon>Gloeothece</taxon>
        <taxon>Gloeothece citriformis</taxon>
    </lineage>
</organism>
<reference evidence="7" key="1">
    <citation type="journal article" date="2011" name="MBio">
        <title>Novel metabolic attributes of the genus Cyanothece, comprising a group of unicellular nitrogen-fixing Cyanobacteria.</title>
        <authorList>
            <person name="Bandyopadhyay A."/>
            <person name="Elvitigala T."/>
            <person name="Welsh E."/>
            <person name="Stockel J."/>
            <person name="Liberton M."/>
            <person name="Min H."/>
            <person name="Sherman L.A."/>
            <person name="Pakrasi H.B."/>
        </authorList>
    </citation>
    <scope>NUCLEOTIDE SEQUENCE [LARGE SCALE GENOMIC DNA]</scope>
    <source>
        <strain evidence="7">PCC 7424</strain>
    </source>
</reference>
<dbReference type="PRINTS" id="PR00364">
    <property type="entry name" value="DISEASERSIST"/>
</dbReference>
<keyword evidence="1" id="KW-0853">WD repeat</keyword>
<evidence type="ECO:0000256" key="2">
    <source>
        <dbReference type="ARBA" id="ARBA00022703"/>
    </source>
</evidence>
<feature type="domain" description="NB-ARC" evidence="4">
    <location>
        <begin position="125"/>
        <end position="280"/>
    </location>
</feature>
<keyword evidence="2" id="KW-0053">Apoptosis</keyword>
<dbReference type="PANTHER" id="PTHR22845:SF5">
    <property type="entry name" value="APOPTOTIC PROTEASE-ACTIVATING FACTOR 1"/>
    <property type="match status" value="1"/>
</dbReference>
<dbReference type="Pfam" id="PF00931">
    <property type="entry name" value="NB-ARC"/>
    <property type="match status" value="1"/>
</dbReference>
<dbReference type="GO" id="GO:0043531">
    <property type="term" value="F:ADP binding"/>
    <property type="evidence" value="ECO:0007669"/>
    <property type="project" value="InterPro"/>
</dbReference>
<dbReference type="eggNOG" id="COG5096">
    <property type="taxonomic scope" value="Bacteria"/>
</dbReference>
<evidence type="ECO:0000259" key="4">
    <source>
        <dbReference type="Pfam" id="PF00931"/>
    </source>
</evidence>
<dbReference type="EMBL" id="CP001291">
    <property type="protein sequence ID" value="ACK71265.1"/>
    <property type="molecule type" value="Genomic_DNA"/>
</dbReference>
<dbReference type="InterPro" id="IPR011990">
    <property type="entry name" value="TPR-like_helical_dom_sf"/>
</dbReference>
<dbReference type="Gene3D" id="1.25.40.370">
    <property type="match status" value="1"/>
</dbReference>
<dbReference type="Gene3D" id="3.40.50.300">
    <property type="entry name" value="P-loop containing nucleotide triphosphate hydrolases"/>
    <property type="match status" value="1"/>
</dbReference>